<evidence type="ECO:0000313" key="2">
    <source>
        <dbReference type="EMBL" id="MDJ1498553.1"/>
    </source>
</evidence>
<evidence type="ECO:0000313" key="3">
    <source>
        <dbReference type="Proteomes" id="UP001228581"/>
    </source>
</evidence>
<keyword evidence="3" id="KW-1185">Reference proteome</keyword>
<dbReference type="EMBL" id="JASJOT010000050">
    <property type="protein sequence ID" value="MDJ1498553.1"/>
    <property type="molecule type" value="Genomic_DNA"/>
</dbReference>
<keyword evidence="1" id="KW-1133">Transmembrane helix</keyword>
<keyword evidence="1" id="KW-0472">Membrane</keyword>
<comment type="caution">
    <text evidence="2">The sequence shown here is derived from an EMBL/GenBank/DDBJ whole genome shotgun (WGS) entry which is preliminary data.</text>
</comment>
<dbReference type="SUPFAM" id="SSF48452">
    <property type="entry name" value="TPR-like"/>
    <property type="match status" value="1"/>
</dbReference>
<feature type="transmembrane region" description="Helical" evidence="1">
    <location>
        <begin position="17"/>
        <end position="38"/>
    </location>
</feature>
<dbReference type="Proteomes" id="UP001228581">
    <property type="component" value="Unassembled WGS sequence"/>
</dbReference>
<protein>
    <recommendedName>
        <fullName evidence="4">SH3b domain-containing protein</fullName>
    </recommendedName>
</protein>
<keyword evidence="1" id="KW-0812">Transmembrane</keyword>
<name>A0ABT7CXR3_9BACT</name>
<feature type="transmembrane region" description="Helical" evidence="1">
    <location>
        <begin position="135"/>
        <end position="155"/>
    </location>
</feature>
<organism evidence="2 3">
    <name type="scientific">Xanthocytophaga flava</name>
    <dbReference type="NCBI Taxonomy" id="3048013"/>
    <lineage>
        <taxon>Bacteria</taxon>
        <taxon>Pseudomonadati</taxon>
        <taxon>Bacteroidota</taxon>
        <taxon>Cytophagia</taxon>
        <taxon>Cytophagales</taxon>
        <taxon>Rhodocytophagaceae</taxon>
        <taxon>Xanthocytophaga</taxon>
    </lineage>
</organism>
<evidence type="ECO:0000256" key="1">
    <source>
        <dbReference type="SAM" id="Phobius"/>
    </source>
</evidence>
<dbReference type="Gene3D" id="1.25.40.10">
    <property type="entry name" value="Tetratricopeptide repeat domain"/>
    <property type="match status" value="1"/>
</dbReference>
<feature type="transmembrane region" description="Helical" evidence="1">
    <location>
        <begin position="167"/>
        <end position="185"/>
    </location>
</feature>
<reference evidence="2 3" key="1">
    <citation type="submission" date="2023-05" db="EMBL/GenBank/DDBJ databases">
        <authorList>
            <person name="Zhang X."/>
        </authorList>
    </citation>
    <scope>NUCLEOTIDE SEQUENCE [LARGE SCALE GENOMIC DNA]</scope>
    <source>
        <strain evidence="2 3">DM2B3-1</strain>
    </source>
</reference>
<accession>A0ABT7CXR3</accession>
<evidence type="ECO:0008006" key="4">
    <source>
        <dbReference type="Google" id="ProtNLM"/>
    </source>
</evidence>
<proteinExistence type="predicted"/>
<sequence length="251" mass="29178">MNSINTMQASLTKKTTFIYITLIISQIFFQKAFAVSSIQEGDSLFAKRNYTQALAVYEDIMQRQQEVSSAMLLKMAFITESLGDYTRSLHYLNLYYQQHPSQQAAIKMNEIAMRNNLIGYDYSDWDFFMIFYQRYYLFVVLGLSLLSLWMLAGMIRKKIRGTFVAGRHGLALIFFLGAILAIFNLQFNNRKAIVSEDYSYMMNAPSAGARLVRVIRKGHRVDVQGEQDIWIRTEWAGKPAFIRKQNVWMIE</sequence>
<dbReference type="InterPro" id="IPR011990">
    <property type="entry name" value="TPR-like_helical_dom_sf"/>
</dbReference>
<gene>
    <name evidence="2" type="ORF">QNI19_36795</name>
</gene>